<sequence length="73" mass="9126">MDYFSELLKSKINNENFDYHPGCRKIEVLNIKINMGVWWWWKMIWFNENVSKYNFIMWILLLGRLPTKDRLRK</sequence>
<evidence type="ECO:0000259" key="1">
    <source>
        <dbReference type="Pfam" id="PF13966"/>
    </source>
</evidence>
<accession>A0AAV3R001</accession>
<protein>
    <recommendedName>
        <fullName evidence="1">Reverse transcriptase zinc-binding domain-containing protein</fullName>
    </recommendedName>
</protein>
<dbReference type="EMBL" id="BAABME010024167">
    <property type="protein sequence ID" value="GAA0169634.1"/>
    <property type="molecule type" value="Genomic_DNA"/>
</dbReference>
<dbReference type="Proteomes" id="UP001454036">
    <property type="component" value="Unassembled WGS sequence"/>
</dbReference>
<comment type="caution">
    <text evidence="2">The sequence shown here is derived from an EMBL/GenBank/DDBJ whole genome shotgun (WGS) entry which is preliminary data.</text>
</comment>
<feature type="domain" description="Reverse transcriptase zinc-binding" evidence="1">
    <location>
        <begin position="38"/>
        <end position="73"/>
    </location>
</feature>
<evidence type="ECO:0000313" key="3">
    <source>
        <dbReference type="Proteomes" id="UP001454036"/>
    </source>
</evidence>
<dbReference type="AlphaFoldDB" id="A0AAV3R001"/>
<proteinExistence type="predicted"/>
<dbReference type="Pfam" id="PF13966">
    <property type="entry name" value="zf-RVT"/>
    <property type="match status" value="1"/>
</dbReference>
<dbReference type="InterPro" id="IPR026960">
    <property type="entry name" value="RVT-Znf"/>
</dbReference>
<organism evidence="2 3">
    <name type="scientific">Lithospermum erythrorhizon</name>
    <name type="common">Purple gromwell</name>
    <name type="synonym">Lithospermum officinale var. erythrorhizon</name>
    <dbReference type="NCBI Taxonomy" id="34254"/>
    <lineage>
        <taxon>Eukaryota</taxon>
        <taxon>Viridiplantae</taxon>
        <taxon>Streptophyta</taxon>
        <taxon>Embryophyta</taxon>
        <taxon>Tracheophyta</taxon>
        <taxon>Spermatophyta</taxon>
        <taxon>Magnoliopsida</taxon>
        <taxon>eudicotyledons</taxon>
        <taxon>Gunneridae</taxon>
        <taxon>Pentapetalae</taxon>
        <taxon>asterids</taxon>
        <taxon>lamiids</taxon>
        <taxon>Boraginales</taxon>
        <taxon>Boraginaceae</taxon>
        <taxon>Boraginoideae</taxon>
        <taxon>Lithospermeae</taxon>
        <taxon>Lithospermum</taxon>
    </lineage>
</organism>
<keyword evidence="3" id="KW-1185">Reference proteome</keyword>
<gene>
    <name evidence="2" type="ORF">LIER_40798</name>
</gene>
<evidence type="ECO:0000313" key="2">
    <source>
        <dbReference type="EMBL" id="GAA0169634.1"/>
    </source>
</evidence>
<reference evidence="2 3" key="1">
    <citation type="submission" date="2024-01" db="EMBL/GenBank/DDBJ databases">
        <title>The complete chloroplast genome sequence of Lithospermum erythrorhizon: insights into the phylogenetic relationship among Boraginaceae species and the maternal lineages of purple gromwells.</title>
        <authorList>
            <person name="Okada T."/>
            <person name="Watanabe K."/>
        </authorList>
    </citation>
    <scope>NUCLEOTIDE SEQUENCE [LARGE SCALE GENOMIC DNA]</scope>
</reference>
<name>A0AAV3R001_LITER</name>